<dbReference type="AlphaFoldDB" id="A0A376JYK5"/>
<dbReference type="InterPro" id="IPR011766">
    <property type="entry name" value="TPP_enzyme_TPP-bd"/>
</dbReference>
<proteinExistence type="predicted"/>
<dbReference type="SUPFAM" id="SSF52518">
    <property type="entry name" value="Thiamin diphosphate-binding fold (THDP-binding)"/>
    <property type="match status" value="1"/>
</dbReference>
<feature type="domain" description="Thiamine pyrophosphate enzyme TPP-binding" evidence="2">
    <location>
        <begin position="63"/>
        <end position="142"/>
    </location>
</feature>
<protein>
    <submittedName>
        <fullName evidence="3">Pyruvate oxidase</fullName>
        <ecNumber evidence="3">1.2.5.1</ecNumber>
    </submittedName>
</protein>
<dbReference type="Pfam" id="PF02775">
    <property type="entry name" value="TPP_enzyme_C"/>
    <property type="match status" value="1"/>
</dbReference>
<dbReference type="Gene3D" id="3.40.50.970">
    <property type="match status" value="1"/>
</dbReference>
<dbReference type="PANTHER" id="PTHR42981">
    <property type="entry name" value="PYRUVATE DEHYDROGENASE [UBIQUINONE]"/>
    <property type="match status" value="1"/>
</dbReference>
<dbReference type="EC" id="1.2.5.1" evidence="3"/>
<evidence type="ECO:0000313" key="4">
    <source>
        <dbReference type="Proteomes" id="UP000255201"/>
    </source>
</evidence>
<dbReference type="PANTHER" id="PTHR42981:SF2">
    <property type="entry name" value="PYRUVATE DEHYDROGENASE [UBIQUINONE]"/>
    <property type="match status" value="1"/>
</dbReference>
<dbReference type="GO" id="GO:0000287">
    <property type="term" value="F:magnesium ion binding"/>
    <property type="evidence" value="ECO:0007669"/>
    <property type="project" value="InterPro"/>
</dbReference>
<name>A0A376JYK5_ECOLX</name>
<keyword evidence="3" id="KW-0560">Oxidoreductase</keyword>
<dbReference type="Proteomes" id="UP000255201">
    <property type="component" value="Unassembled WGS sequence"/>
</dbReference>
<dbReference type="EMBL" id="UFZL01000003">
    <property type="protein sequence ID" value="STE75678.1"/>
    <property type="molecule type" value="Genomic_DNA"/>
</dbReference>
<dbReference type="InterPro" id="IPR029061">
    <property type="entry name" value="THDP-binding"/>
</dbReference>
<dbReference type="GO" id="GO:0052737">
    <property type="term" value="F:pyruvate dehydrogenase (quinone) activity"/>
    <property type="evidence" value="ECO:0007669"/>
    <property type="project" value="UniProtKB-EC"/>
</dbReference>
<sequence length="142" mass="15800">MHCCHWWKKKPIASFLDKALEDYRDARKGLDDLAKPSEKAIHPQYLAQQISHFAADDAIFTCDVGTPTVWAARYLKMNGKRRLLGSFNHGSMANAMPQALGAQATEPERQVVAMCGDGGFSMLMGDFLSVVQMKLPVKIIVF</sequence>
<accession>A0A376JYK5</accession>
<evidence type="ECO:0000259" key="2">
    <source>
        <dbReference type="Pfam" id="PF02775"/>
    </source>
</evidence>
<dbReference type="GO" id="GO:0030976">
    <property type="term" value="F:thiamine pyrophosphate binding"/>
    <property type="evidence" value="ECO:0007669"/>
    <property type="project" value="InterPro"/>
</dbReference>
<dbReference type="PROSITE" id="PS00187">
    <property type="entry name" value="TPP_ENZYMES"/>
    <property type="match status" value="1"/>
</dbReference>
<organism evidence="3 4">
    <name type="scientific">Escherichia coli</name>
    <dbReference type="NCBI Taxonomy" id="562"/>
    <lineage>
        <taxon>Bacteria</taxon>
        <taxon>Pseudomonadati</taxon>
        <taxon>Pseudomonadota</taxon>
        <taxon>Gammaproteobacteria</taxon>
        <taxon>Enterobacterales</taxon>
        <taxon>Enterobacteriaceae</taxon>
        <taxon>Escherichia</taxon>
    </lineage>
</organism>
<keyword evidence="1" id="KW-0786">Thiamine pyrophosphate</keyword>
<evidence type="ECO:0000256" key="1">
    <source>
        <dbReference type="ARBA" id="ARBA00023052"/>
    </source>
</evidence>
<keyword evidence="3" id="KW-0670">Pyruvate</keyword>
<dbReference type="InterPro" id="IPR000399">
    <property type="entry name" value="TPP-bd_CS"/>
</dbReference>
<gene>
    <name evidence="3" type="primary">poxB_3</name>
    <name evidence="3" type="ORF">NCTC10764_04718</name>
</gene>
<evidence type="ECO:0000313" key="3">
    <source>
        <dbReference type="EMBL" id="STE75678.1"/>
    </source>
</evidence>
<reference evidence="3 4" key="1">
    <citation type="submission" date="2018-06" db="EMBL/GenBank/DDBJ databases">
        <authorList>
            <consortium name="Pathogen Informatics"/>
            <person name="Doyle S."/>
        </authorList>
    </citation>
    <scope>NUCLEOTIDE SEQUENCE [LARGE SCALE GENOMIC DNA]</scope>
    <source>
        <strain evidence="3 4">NCTC10764</strain>
    </source>
</reference>
<dbReference type="InterPro" id="IPR047211">
    <property type="entry name" value="POXB-like"/>
</dbReference>
<dbReference type="GO" id="GO:0044281">
    <property type="term" value="P:small molecule metabolic process"/>
    <property type="evidence" value="ECO:0007669"/>
    <property type="project" value="UniProtKB-ARBA"/>
</dbReference>